<evidence type="ECO:0000313" key="2">
    <source>
        <dbReference type="EMBL" id="ETW00306.1"/>
    </source>
</evidence>
<dbReference type="AlphaFoldDB" id="A0A024U1K4"/>
<feature type="region of interest" description="Disordered" evidence="1">
    <location>
        <begin position="279"/>
        <end position="407"/>
    </location>
</feature>
<sequence>MPLHSVQVDGPATLASSPLEAATPRGRRPLSSSPIQSTRPMASSNHADMLDVGSTRWLGSALSSWKGRDLAARPTPPAPTTAEPRSSASKNSPPPVHVNASTIGVAATATSPLGTVSRAVQTTKHSAIIPSKSRTNPPRQAQVAQTFTPPLEQALKMAPVPQQLVQVAPTATWHVARDSTSASATVQPATHANLVRENSPSVRIVGEHSDDSSSDGLRELEKELRVVSTMKRVSSVETKQSKPRFKPTKPQRPIKPTISQDGVTVTTDDELAELEMELGILPQTRAMSSSKSSNPTETRPNKRPAATSPAAHPRKRKAAQPKLVHPLSSSDDSGLEALNQQLGIVTSKSSRKSPLATPRGTDPPRKKKARVTKAPPKERTLSTKASKAVDRVPVQRNAAPGDDTSNDEALAELERELSIITTHSTNLMNQKPSRPDQVEPDTIDSDDSGLAALDEELVK</sequence>
<feature type="compositionally biased region" description="Low complexity" evidence="1">
    <location>
        <begin position="80"/>
        <end position="89"/>
    </location>
</feature>
<feature type="compositionally biased region" description="Acidic residues" evidence="1">
    <location>
        <begin position="438"/>
        <end position="447"/>
    </location>
</feature>
<protein>
    <submittedName>
        <fullName evidence="2">Uncharacterized protein</fullName>
    </submittedName>
</protein>
<proteinExistence type="predicted"/>
<dbReference type="RefSeq" id="XP_008871331.1">
    <property type="nucleotide sequence ID" value="XM_008873109.1"/>
</dbReference>
<evidence type="ECO:0000256" key="1">
    <source>
        <dbReference type="SAM" id="MobiDB-lite"/>
    </source>
</evidence>
<organism evidence="2">
    <name type="scientific">Aphanomyces invadans</name>
    <dbReference type="NCBI Taxonomy" id="157072"/>
    <lineage>
        <taxon>Eukaryota</taxon>
        <taxon>Sar</taxon>
        <taxon>Stramenopiles</taxon>
        <taxon>Oomycota</taxon>
        <taxon>Saprolegniomycetes</taxon>
        <taxon>Saprolegniales</taxon>
        <taxon>Verrucalvaceae</taxon>
        <taxon>Aphanomyces</taxon>
    </lineage>
</organism>
<feature type="region of interest" description="Disordered" evidence="1">
    <location>
        <begin position="422"/>
        <end position="459"/>
    </location>
</feature>
<reference evidence="2" key="1">
    <citation type="submission" date="2013-12" db="EMBL/GenBank/DDBJ databases">
        <title>The Genome Sequence of Aphanomyces invadans NJM9701.</title>
        <authorList>
            <consortium name="The Broad Institute Genomics Platform"/>
            <person name="Russ C."/>
            <person name="Tyler B."/>
            <person name="van West P."/>
            <person name="Dieguez-Uribeondo J."/>
            <person name="Young S.K."/>
            <person name="Zeng Q."/>
            <person name="Gargeya S."/>
            <person name="Fitzgerald M."/>
            <person name="Abouelleil A."/>
            <person name="Alvarado L."/>
            <person name="Chapman S.B."/>
            <person name="Gainer-Dewar J."/>
            <person name="Goldberg J."/>
            <person name="Griggs A."/>
            <person name="Gujja S."/>
            <person name="Hansen M."/>
            <person name="Howarth C."/>
            <person name="Imamovic A."/>
            <person name="Ireland A."/>
            <person name="Larimer J."/>
            <person name="McCowan C."/>
            <person name="Murphy C."/>
            <person name="Pearson M."/>
            <person name="Poon T.W."/>
            <person name="Priest M."/>
            <person name="Roberts A."/>
            <person name="Saif S."/>
            <person name="Shea T."/>
            <person name="Sykes S."/>
            <person name="Wortman J."/>
            <person name="Nusbaum C."/>
            <person name="Birren B."/>
        </authorList>
    </citation>
    <scope>NUCLEOTIDE SEQUENCE [LARGE SCALE GENOMIC DNA]</scope>
    <source>
        <strain evidence="2">NJM9701</strain>
    </source>
</reference>
<gene>
    <name evidence="2" type="ORF">H310_07680</name>
</gene>
<feature type="region of interest" description="Disordered" evidence="1">
    <location>
        <begin position="230"/>
        <end position="265"/>
    </location>
</feature>
<feature type="compositionally biased region" description="Polar residues" evidence="1">
    <location>
        <begin position="327"/>
        <end position="348"/>
    </location>
</feature>
<dbReference type="STRING" id="157072.A0A024U1K4"/>
<name>A0A024U1K4_9STRA</name>
<dbReference type="GeneID" id="20084730"/>
<feature type="region of interest" description="Disordered" evidence="1">
    <location>
        <begin position="1"/>
        <end position="46"/>
    </location>
</feature>
<dbReference type="EMBL" id="KI913965">
    <property type="protein sequence ID" value="ETW00306.1"/>
    <property type="molecule type" value="Genomic_DNA"/>
</dbReference>
<dbReference type="VEuPathDB" id="FungiDB:H310_07680"/>
<feature type="region of interest" description="Disordered" evidence="1">
    <location>
        <begin position="66"/>
        <end position="99"/>
    </location>
</feature>
<accession>A0A024U1K4</accession>
<feature type="compositionally biased region" description="Polar residues" evidence="1">
    <location>
        <begin position="422"/>
        <end position="432"/>
    </location>
</feature>
<feature type="compositionally biased region" description="Polar residues" evidence="1">
    <location>
        <begin position="285"/>
        <end position="298"/>
    </location>
</feature>
<feature type="compositionally biased region" description="Polar residues" evidence="1">
    <location>
        <begin position="30"/>
        <end position="46"/>
    </location>
</feature>